<dbReference type="InterPro" id="IPR045509">
    <property type="entry name" value="HD_assoc_2"/>
</dbReference>
<evidence type="ECO:0000313" key="3">
    <source>
        <dbReference type="EMBL" id="BDE05584.1"/>
    </source>
</evidence>
<dbReference type="AlphaFoldDB" id="A0AAN1XU67"/>
<dbReference type="SUPFAM" id="SSF109604">
    <property type="entry name" value="HD-domain/PDEase-like"/>
    <property type="match status" value="1"/>
</dbReference>
<evidence type="ECO:0000259" key="2">
    <source>
        <dbReference type="Pfam" id="PF19276"/>
    </source>
</evidence>
<dbReference type="InterPro" id="IPR050135">
    <property type="entry name" value="dGTPase-like"/>
</dbReference>
<dbReference type="GO" id="GO:0006203">
    <property type="term" value="P:dGTP catabolic process"/>
    <property type="evidence" value="ECO:0007669"/>
    <property type="project" value="TreeGrafter"/>
</dbReference>
<protein>
    <recommendedName>
        <fullName evidence="5">HD domain-containing protein</fullName>
    </recommendedName>
</protein>
<dbReference type="GO" id="GO:0008832">
    <property type="term" value="F:dGTPase activity"/>
    <property type="evidence" value="ECO:0007669"/>
    <property type="project" value="TreeGrafter"/>
</dbReference>
<dbReference type="InterPro" id="IPR003607">
    <property type="entry name" value="HD/PDEase_dom"/>
</dbReference>
<sequence>MQRLRRLRQLGLAYLAFPSAEHSRFSHALGALAIGTRVFDALRAHSPEAFASERAFADQRRLLRASLLLHDLGHGPFSHACEAVLGVRHEQRTAAILAGAEIRDALAAIDVDPDAVLGLIVGAHDADPVLRELVSGPNLDADRMDYLLRDAYFTGVAGGTYDAAQLIASLRILEVDGRPQLGVDGRGVVALESFVLARYMMFATVYFHHTTRAFERVLGDVLRVLWPDPRALDAIETFLAWDDFRVIDDIRELDDEGVRALRERHTVYGLAAEFNAERDLSTFAQCEAALRSRYGDAVWSDSQEQLIHRLPLGTGGSAPTVRIRLMGRTVDARLASDLIAKLSGKAYWRKLFVRTEVASVDEARAICAEIIATGGQQRLF</sequence>
<feature type="domain" description="HD" evidence="1">
    <location>
        <begin position="24"/>
        <end position="128"/>
    </location>
</feature>
<reference evidence="3 4" key="1">
    <citation type="journal article" date="2022" name="ISME Commun">
        <title>Vulcanimicrobium alpinus gen. nov. sp. nov., the first cultivated representative of the candidate phylum 'Eremiobacterota', is a metabolically versatile aerobic anoxygenic phototroph.</title>
        <authorList>
            <person name="Yabe S."/>
            <person name="Muto K."/>
            <person name="Abe K."/>
            <person name="Yokota A."/>
            <person name="Staudigel H."/>
            <person name="Tebo B.M."/>
        </authorList>
    </citation>
    <scope>NUCLEOTIDE SEQUENCE [LARGE SCALE GENOMIC DNA]</scope>
    <source>
        <strain evidence="3 4">WC8-2</strain>
    </source>
</reference>
<dbReference type="Pfam" id="PF19276">
    <property type="entry name" value="HD_assoc_2"/>
    <property type="match status" value="1"/>
</dbReference>
<evidence type="ECO:0008006" key="5">
    <source>
        <dbReference type="Google" id="ProtNLM"/>
    </source>
</evidence>
<evidence type="ECO:0000259" key="1">
    <source>
        <dbReference type="Pfam" id="PF01966"/>
    </source>
</evidence>
<proteinExistence type="predicted"/>
<feature type="domain" description="HD-associated" evidence="2">
    <location>
        <begin position="162"/>
        <end position="255"/>
    </location>
</feature>
<organism evidence="3 4">
    <name type="scientific">Vulcanimicrobium alpinum</name>
    <dbReference type="NCBI Taxonomy" id="3016050"/>
    <lineage>
        <taxon>Bacteria</taxon>
        <taxon>Bacillati</taxon>
        <taxon>Vulcanimicrobiota</taxon>
        <taxon>Vulcanimicrobiia</taxon>
        <taxon>Vulcanimicrobiales</taxon>
        <taxon>Vulcanimicrobiaceae</taxon>
        <taxon>Vulcanimicrobium</taxon>
    </lineage>
</organism>
<dbReference type="PANTHER" id="PTHR11373">
    <property type="entry name" value="DEOXYNUCLEOSIDE TRIPHOSPHATE TRIPHOSPHOHYDROLASE"/>
    <property type="match status" value="1"/>
</dbReference>
<dbReference type="Proteomes" id="UP001317532">
    <property type="component" value="Chromosome"/>
</dbReference>
<dbReference type="PANTHER" id="PTHR11373:SF4">
    <property type="entry name" value="DEOXYNUCLEOSIDE TRIPHOSPHATE TRIPHOSPHOHYDROLASE SAMHD1"/>
    <property type="match status" value="1"/>
</dbReference>
<gene>
    <name evidence="3" type="ORF">WPS_08600</name>
</gene>
<keyword evidence="4" id="KW-1185">Reference proteome</keyword>
<dbReference type="CDD" id="cd00077">
    <property type="entry name" value="HDc"/>
    <property type="match status" value="1"/>
</dbReference>
<name>A0AAN1XU67_UNVUL</name>
<accession>A0AAN1XU67</accession>
<dbReference type="KEGG" id="vab:WPS_08600"/>
<dbReference type="InterPro" id="IPR006674">
    <property type="entry name" value="HD_domain"/>
</dbReference>
<dbReference type="Pfam" id="PF01966">
    <property type="entry name" value="HD"/>
    <property type="match status" value="1"/>
</dbReference>
<dbReference type="RefSeq" id="WP_317996613.1">
    <property type="nucleotide sequence ID" value="NZ_AP025523.1"/>
</dbReference>
<dbReference type="EMBL" id="AP025523">
    <property type="protein sequence ID" value="BDE05584.1"/>
    <property type="molecule type" value="Genomic_DNA"/>
</dbReference>
<dbReference type="Gene3D" id="1.10.3210.10">
    <property type="entry name" value="Hypothetical protein af1432"/>
    <property type="match status" value="1"/>
</dbReference>
<evidence type="ECO:0000313" key="4">
    <source>
        <dbReference type="Proteomes" id="UP001317532"/>
    </source>
</evidence>